<evidence type="ECO:0000256" key="3">
    <source>
        <dbReference type="ARBA" id="ARBA00023163"/>
    </source>
</evidence>
<dbReference type="InterPro" id="IPR009057">
    <property type="entry name" value="Homeodomain-like_sf"/>
</dbReference>
<dbReference type="InterPro" id="IPR039536">
    <property type="entry name" value="TetR_C_Proteobacteria"/>
</dbReference>
<evidence type="ECO:0000259" key="5">
    <source>
        <dbReference type="PROSITE" id="PS50977"/>
    </source>
</evidence>
<feature type="region of interest" description="Disordered" evidence="4">
    <location>
        <begin position="1"/>
        <end position="33"/>
    </location>
</feature>
<evidence type="ECO:0000256" key="1">
    <source>
        <dbReference type="ARBA" id="ARBA00023015"/>
    </source>
</evidence>
<feature type="compositionally biased region" description="Basic and acidic residues" evidence="4">
    <location>
        <begin position="1"/>
        <end position="13"/>
    </location>
</feature>
<feature type="compositionally biased region" description="Basic residues" evidence="4">
    <location>
        <begin position="16"/>
        <end position="30"/>
    </location>
</feature>
<dbReference type="EMBL" id="UOEO01000208">
    <property type="protein sequence ID" value="VAW22661.1"/>
    <property type="molecule type" value="Genomic_DNA"/>
</dbReference>
<dbReference type="PROSITE" id="PS50977">
    <property type="entry name" value="HTH_TETR_2"/>
    <property type="match status" value="1"/>
</dbReference>
<dbReference type="Gene3D" id="1.10.357.10">
    <property type="entry name" value="Tetracycline Repressor, domain 2"/>
    <property type="match status" value="1"/>
</dbReference>
<dbReference type="AlphaFoldDB" id="A0A3B0TVG6"/>
<accession>A0A3B0TVG6</accession>
<dbReference type="InterPro" id="IPR050109">
    <property type="entry name" value="HTH-type_TetR-like_transc_reg"/>
</dbReference>
<dbReference type="PANTHER" id="PTHR30055">
    <property type="entry name" value="HTH-TYPE TRANSCRIPTIONAL REGULATOR RUTR"/>
    <property type="match status" value="1"/>
</dbReference>
<organism evidence="6">
    <name type="scientific">hydrothermal vent metagenome</name>
    <dbReference type="NCBI Taxonomy" id="652676"/>
    <lineage>
        <taxon>unclassified sequences</taxon>
        <taxon>metagenomes</taxon>
        <taxon>ecological metagenomes</taxon>
    </lineage>
</organism>
<reference evidence="6" key="1">
    <citation type="submission" date="2018-06" db="EMBL/GenBank/DDBJ databases">
        <authorList>
            <person name="Zhirakovskaya E."/>
        </authorList>
    </citation>
    <scope>NUCLEOTIDE SEQUENCE</scope>
</reference>
<keyword evidence="3" id="KW-0804">Transcription</keyword>
<gene>
    <name evidence="6" type="ORF">MNBD_ALPHA12-1195</name>
</gene>
<dbReference type="SUPFAM" id="SSF48498">
    <property type="entry name" value="Tetracyclin repressor-like, C-terminal domain"/>
    <property type="match status" value="1"/>
</dbReference>
<dbReference type="Pfam" id="PF14246">
    <property type="entry name" value="TetR_C_7"/>
    <property type="match status" value="1"/>
</dbReference>
<protein>
    <submittedName>
        <fullName evidence="6">Transcriptional regulator, AcrR family</fullName>
    </submittedName>
</protein>
<proteinExistence type="predicted"/>
<dbReference type="Pfam" id="PF00440">
    <property type="entry name" value="TetR_N"/>
    <property type="match status" value="1"/>
</dbReference>
<dbReference type="FunFam" id="1.10.10.60:FF:000141">
    <property type="entry name" value="TetR family transcriptional regulator"/>
    <property type="match status" value="1"/>
</dbReference>
<dbReference type="InterPro" id="IPR001647">
    <property type="entry name" value="HTH_TetR"/>
</dbReference>
<feature type="domain" description="HTH tetR-type" evidence="5">
    <location>
        <begin position="33"/>
        <end position="93"/>
    </location>
</feature>
<dbReference type="PRINTS" id="PR00455">
    <property type="entry name" value="HTHTETR"/>
</dbReference>
<dbReference type="InterPro" id="IPR036271">
    <property type="entry name" value="Tet_transcr_reg_TetR-rel_C_sf"/>
</dbReference>
<keyword evidence="2" id="KW-0238">DNA-binding</keyword>
<dbReference type="GO" id="GO:0003677">
    <property type="term" value="F:DNA binding"/>
    <property type="evidence" value="ECO:0007669"/>
    <property type="project" value="UniProtKB-KW"/>
</dbReference>
<keyword evidence="1" id="KW-0805">Transcription regulation</keyword>
<sequence>MAAKDQHNPDKQAKAPSKKQNPKSGRKFRRRAEARPDEVLDAALDLFIEKGFAATRVEDIAKKAGISKGSVYLYFSSKQALIEGLVKRAISPMAANAIMMATRFEGDPRTLITLILNMIAARFEDGQLLAIPKLIMREAPAFPEIAVMYRDQVLKTALPVFEDIIKKGVTAGYFRKVDPELTIRSIMGPIITHLMLAEIFAIKPSDGLAMDRLIENHLTILFDGLSMPKGAPQ</sequence>
<evidence type="ECO:0000256" key="2">
    <source>
        <dbReference type="ARBA" id="ARBA00023125"/>
    </source>
</evidence>
<name>A0A3B0TVG6_9ZZZZ</name>
<evidence type="ECO:0000313" key="6">
    <source>
        <dbReference type="EMBL" id="VAW22661.1"/>
    </source>
</evidence>
<dbReference type="SUPFAM" id="SSF46689">
    <property type="entry name" value="Homeodomain-like"/>
    <property type="match status" value="1"/>
</dbReference>
<evidence type="ECO:0000256" key="4">
    <source>
        <dbReference type="SAM" id="MobiDB-lite"/>
    </source>
</evidence>